<comment type="caution">
    <text evidence="3">The sequence shown here is derived from an EMBL/GenBank/DDBJ whole genome shotgun (WGS) entry which is preliminary data.</text>
</comment>
<keyword evidence="4" id="KW-1185">Reference proteome</keyword>
<protein>
    <recommendedName>
        <fullName evidence="2">RNase H type-1 domain-containing protein</fullName>
    </recommendedName>
</protein>
<evidence type="ECO:0000313" key="4">
    <source>
        <dbReference type="Proteomes" id="UP000824890"/>
    </source>
</evidence>
<dbReference type="Proteomes" id="UP000824890">
    <property type="component" value="Unassembled WGS sequence"/>
</dbReference>
<feature type="compositionally biased region" description="Basic and acidic residues" evidence="1">
    <location>
        <begin position="26"/>
        <end position="36"/>
    </location>
</feature>
<dbReference type="InterPro" id="IPR012337">
    <property type="entry name" value="RNaseH-like_sf"/>
</dbReference>
<dbReference type="PANTHER" id="PTHR34146">
    <property type="entry name" value="POLYNUCLEOTIDYL TRANSFERASE, RIBONUCLEASE H-LIKE SUPERFAMILY PROTEIN-RELATED"/>
    <property type="match status" value="1"/>
</dbReference>
<dbReference type="CDD" id="cd06222">
    <property type="entry name" value="RNase_H_like"/>
    <property type="match status" value="1"/>
</dbReference>
<dbReference type="Pfam" id="PF13456">
    <property type="entry name" value="RVT_3"/>
    <property type="match status" value="1"/>
</dbReference>
<dbReference type="PANTHER" id="PTHR34146:SF3">
    <property type="entry name" value="POLYNUCLEOTIDYL TRANSFERASE, RIBONUCLEASE H-LIKE SUPERFAMILY PROTEIN"/>
    <property type="match status" value="1"/>
</dbReference>
<feature type="region of interest" description="Disordered" evidence="1">
    <location>
        <begin position="201"/>
        <end position="224"/>
    </location>
</feature>
<feature type="compositionally biased region" description="Basic and acidic residues" evidence="1">
    <location>
        <begin position="1"/>
        <end position="11"/>
    </location>
</feature>
<feature type="compositionally biased region" description="Polar residues" evidence="1">
    <location>
        <begin position="201"/>
        <end position="213"/>
    </location>
</feature>
<accession>A0ABQ7WZ08</accession>
<dbReference type="Gene3D" id="3.30.420.10">
    <property type="entry name" value="Ribonuclease H-like superfamily/Ribonuclease H"/>
    <property type="match status" value="1"/>
</dbReference>
<feature type="compositionally biased region" description="Basic residues" evidence="1">
    <location>
        <begin position="214"/>
        <end position="223"/>
    </location>
</feature>
<reference evidence="3 4" key="1">
    <citation type="submission" date="2021-05" db="EMBL/GenBank/DDBJ databases">
        <title>Genome Assembly of Synthetic Allotetraploid Brassica napus Reveals Homoeologous Exchanges between Subgenomes.</title>
        <authorList>
            <person name="Davis J.T."/>
        </authorList>
    </citation>
    <scope>NUCLEOTIDE SEQUENCE [LARGE SCALE GENOMIC DNA]</scope>
    <source>
        <strain evidence="4">cv. Da-Ae</strain>
        <tissue evidence="3">Seedling</tissue>
    </source>
</reference>
<dbReference type="InterPro" id="IPR002156">
    <property type="entry name" value="RNaseH_domain"/>
</dbReference>
<dbReference type="SUPFAM" id="SSF53098">
    <property type="entry name" value="Ribonuclease H-like"/>
    <property type="match status" value="1"/>
</dbReference>
<proteinExistence type="predicted"/>
<sequence length="470" mass="53188">NTLRSIEEHRRRQDHRRAPSSQMRNSDSHSRDDHAVSQRSTTSRPSYPERRPYHDYAQHQSSYDSRPVGRAQDRRPTFERRELRDRSSTHSLRDYHLHGDRPQYSQSSRTPPPIPAREPMELPAIPERALERIERPQQEPQRSGGLSSSLIARLQYVEVNYEQGDLRNKLNEGSSGSNRPSHRLGTSLCLRVPAALRIGSPISTKTKTPQASSSKRKLQAKHRQREEPLLIQQLKEIKQLEQNLRYDHHLTVPPIGLSGGLALFWKADIDISILVATPHFIDTKLKMPGRNVPEQVESKIKRCREELIKWFKTKKENKTYELPSRSNVEKIVTDVPTCSVDGAWNAESKCAGFGWFIQDKKTHLEIQGADSRSLVGSALTAEALAIRKAMQEASKEGISCLQILLDSSILISALRSGLVLNEIAGLLCDIGHLIPLFTSLSFVLIPRTTYFVADNFAKTALASLMLQNNV</sequence>
<feature type="non-terminal residue" evidence="3">
    <location>
        <position position="1"/>
    </location>
</feature>
<gene>
    <name evidence="3" type="ORF">HID58_090576</name>
</gene>
<feature type="region of interest" description="Disordered" evidence="1">
    <location>
        <begin position="1"/>
        <end position="119"/>
    </location>
</feature>
<dbReference type="InterPro" id="IPR036397">
    <property type="entry name" value="RNaseH_sf"/>
</dbReference>
<feature type="compositionally biased region" description="Basic and acidic residues" evidence="1">
    <location>
        <begin position="71"/>
        <end position="101"/>
    </location>
</feature>
<feature type="domain" description="RNase H type-1" evidence="2">
    <location>
        <begin position="340"/>
        <end position="460"/>
    </location>
</feature>
<name>A0ABQ7WZ08_BRANA</name>
<dbReference type="EMBL" id="JAGKQM010003037">
    <property type="protein sequence ID" value="KAH0838897.1"/>
    <property type="molecule type" value="Genomic_DNA"/>
</dbReference>
<dbReference type="InterPro" id="IPR044730">
    <property type="entry name" value="RNase_H-like_dom_plant"/>
</dbReference>
<evidence type="ECO:0000259" key="2">
    <source>
        <dbReference type="Pfam" id="PF13456"/>
    </source>
</evidence>
<evidence type="ECO:0000313" key="3">
    <source>
        <dbReference type="EMBL" id="KAH0838897.1"/>
    </source>
</evidence>
<evidence type="ECO:0000256" key="1">
    <source>
        <dbReference type="SAM" id="MobiDB-lite"/>
    </source>
</evidence>
<feature type="compositionally biased region" description="Basic and acidic residues" evidence="1">
    <location>
        <begin position="47"/>
        <end position="57"/>
    </location>
</feature>
<organism evidence="3 4">
    <name type="scientific">Brassica napus</name>
    <name type="common">Rape</name>
    <dbReference type="NCBI Taxonomy" id="3708"/>
    <lineage>
        <taxon>Eukaryota</taxon>
        <taxon>Viridiplantae</taxon>
        <taxon>Streptophyta</taxon>
        <taxon>Embryophyta</taxon>
        <taxon>Tracheophyta</taxon>
        <taxon>Spermatophyta</taxon>
        <taxon>Magnoliopsida</taxon>
        <taxon>eudicotyledons</taxon>
        <taxon>Gunneridae</taxon>
        <taxon>Pentapetalae</taxon>
        <taxon>rosids</taxon>
        <taxon>malvids</taxon>
        <taxon>Brassicales</taxon>
        <taxon>Brassicaceae</taxon>
        <taxon>Brassiceae</taxon>
        <taxon>Brassica</taxon>
    </lineage>
</organism>